<comment type="caution">
    <text evidence="2">The sequence shown here is derived from an EMBL/GenBank/DDBJ whole genome shotgun (WGS) entry which is preliminary data.</text>
</comment>
<dbReference type="AlphaFoldDB" id="A0A4Y9SWH5"/>
<dbReference type="InterPro" id="IPR009486">
    <property type="entry name" value="Pur_nuclsid_perm"/>
</dbReference>
<protein>
    <submittedName>
        <fullName evidence="2">Uncharacterized protein</fullName>
    </submittedName>
</protein>
<name>A0A4Y9SWH5_9BURK</name>
<dbReference type="Pfam" id="PF06516">
    <property type="entry name" value="NUP"/>
    <property type="match status" value="1"/>
</dbReference>
<dbReference type="PANTHER" id="PTHR38643">
    <property type="entry name" value="PURINE NUCLEOSIDE PERMEASE C285.05-RELATED"/>
    <property type="match status" value="1"/>
</dbReference>
<gene>
    <name evidence="2" type="ORF">E4L98_00935</name>
</gene>
<dbReference type="GO" id="GO:0055085">
    <property type="term" value="P:transmembrane transport"/>
    <property type="evidence" value="ECO:0007669"/>
    <property type="project" value="InterPro"/>
</dbReference>
<dbReference type="OrthoDB" id="109937at2"/>
<dbReference type="PANTHER" id="PTHR38643:SF1">
    <property type="entry name" value="PURINE NUCLEOSIDE PERMEASE C285.05-RELATED"/>
    <property type="match status" value="1"/>
</dbReference>
<reference evidence="2 3" key="1">
    <citation type="submission" date="2019-03" db="EMBL/GenBank/DDBJ databases">
        <title>Draft Genome Sequence of Duganella callidus sp. nov., a Novel Duganella Species Isolated from Cultivated Soil.</title>
        <authorList>
            <person name="Raths R."/>
            <person name="Peta V."/>
            <person name="Bucking H."/>
        </authorList>
    </citation>
    <scope>NUCLEOTIDE SEQUENCE [LARGE SCALE GENOMIC DNA]</scope>
    <source>
        <strain evidence="2 3">DN04</strain>
    </source>
</reference>
<sequence>MALRLLRHPHRRAGAETATALPHRGLPAQRRAGGPGLPAVAPGQTERLGRSPRLPQPLSQRAGQSAAAGHALRHRLRRHLVRRRGTGAARRRLVALLTDGQARYCTSQQEDNATLEVLRRGDSAGKMDFKRVMVLRSGSDVDRPHPGQSNSDVLLNYAQQGGFAPATANLLLTARPVIREITGHWAQWRKGVPPTSRRP</sequence>
<keyword evidence="3" id="KW-1185">Reference proteome</keyword>
<evidence type="ECO:0000313" key="3">
    <source>
        <dbReference type="Proteomes" id="UP000297729"/>
    </source>
</evidence>
<feature type="compositionally biased region" description="Basic residues" evidence="1">
    <location>
        <begin position="1"/>
        <end position="12"/>
    </location>
</feature>
<dbReference type="EMBL" id="SPVG01000011">
    <property type="protein sequence ID" value="TFW31158.1"/>
    <property type="molecule type" value="Genomic_DNA"/>
</dbReference>
<dbReference type="Proteomes" id="UP000297729">
    <property type="component" value="Unassembled WGS sequence"/>
</dbReference>
<evidence type="ECO:0000256" key="1">
    <source>
        <dbReference type="SAM" id="MobiDB-lite"/>
    </source>
</evidence>
<feature type="region of interest" description="Disordered" evidence="1">
    <location>
        <begin position="1"/>
        <end position="71"/>
    </location>
</feature>
<proteinExistence type="predicted"/>
<evidence type="ECO:0000313" key="2">
    <source>
        <dbReference type="EMBL" id="TFW31158.1"/>
    </source>
</evidence>
<accession>A0A4Y9SWH5</accession>
<organism evidence="2 3">
    <name type="scientific">Duganella callida</name>
    <dbReference type="NCBI Taxonomy" id="2561932"/>
    <lineage>
        <taxon>Bacteria</taxon>
        <taxon>Pseudomonadati</taxon>
        <taxon>Pseudomonadota</taxon>
        <taxon>Betaproteobacteria</taxon>
        <taxon>Burkholderiales</taxon>
        <taxon>Oxalobacteraceae</taxon>
        <taxon>Telluria group</taxon>
        <taxon>Duganella</taxon>
    </lineage>
</organism>